<comment type="similarity">
    <text evidence="4">Belongs to the MT-A70-like family.</text>
</comment>
<dbReference type="GO" id="GO:0008757">
    <property type="term" value="F:S-adenosylmethionine-dependent methyltransferase activity"/>
    <property type="evidence" value="ECO:0007669"/>
    <property type="project" value="UniProtKB-ARBA"/>
</dbReference>
<dbReference type="GO" id="GO:0008173">
    <property type="term" value="F:RNA methyltransferase activity"/>
    <property type="evidence" value="ECO:0007669"/>
    <property type="project" value="UniProtKB-ARBA"/>
</dbReference>
<evidence type="ECO:0000256" key="2">
    <source>
        <dbReference type="ARBA" id="ARBA00022679"/>
    </source>
</evidence>
<keyword evidence="3" id="KW-0949">S-adenosyl-L-methionine</keyword>
<gene>
    <name evidence="5" type="ORF">D3Y57_04745</name>
</gene>
<protein>
    <submittedName>
        <fullName evidence="5">DNA methyltransferase</fullName>
    </submittedName>
</protein>
<organism evidence="5 6">
    <name type="scientific">Sphingomonas paeninsulae</name>
    <dbReference type="NCBI Taxonomy" id="2319844"/>
    <lineage>
        <taxon>Bacteria</taxon>
        <taxon>Pseudomonadati</taxon>
        <taxon>Pseudomonadota</taxon>
        <taxon>Alphaproteobacteria</taxon>
        <taxon>Sphingomonadales</taxon>
        <taxon>Sphingomonadaceae</taxon>
        <taxon>Sphingomonas</taxon>
    </lineage>
</organism>
<dbReference type="AlphaFoldDB" id="A0A494TIR9"/>
<keyword evidence="6" id="KW-1185">Reference proteome</keyword>
<keyword evidence="1 5" id="KW-0489">Methyltransferase</keyword>
<evidence type="ECO:0000256" key="4">
    <source>
        <dbReference type="PROSITE-ProRule" id="PRU00489"/>
    </source>
</evidence>
<dbReference type="Pfam" id="PF05063">
    <property type="entry name" value="MT-A70"/>
    <property type="match status" value="1"/>
</dbReference>
<dbReference type="GO" id="GO:0032259">
    <property type="term" value="P:methylation"/>
    <property type="evidence" value="ECO:0007669"/>
    <property type="project" value="UniProtKB-KW"/>
</dbReference>
<proteinExistence type="inferred from homology"/>
<reference evidence="5 6" key="1">
    <citation type="submission" date="2018-09" db="EMBL/GenBank/DDBJ databases">
        <title>Sphingomonas peninsula sp. nov., isolated from fildes peninsula, Antarctic soil.</title>
        <authorList>
            <person name="Yingchao G."/>
        </authorList>
    </citation>
    <scope>NUCLEOTIDE SEQUENCE [LARGE SCALE GENOMIC DNA]</scope>
    <source>
        <strain evidence="5 6">YZ-8</strain>
        <plasmid evidence="5 6">unnamed1</plasmid>
    </source>
</reference>
<dbReference type="PANTHER" id="PTHR12829">
    <property type="entry name" value="N6-ADENOSINE-METHYLTRANSFERASE"/>
    <property type="match status" value="1"/>
</dbReference>
<dbReference type="Proteomes" id="UP000276254">
    <property type="component" value="Plasmid unnamed1"/>
</dbReference>
<geneLocation type="plasmid" evidence="5">
    <name>unnamed1</name>
</geneLocation>
<dbReference type="PANTHER" id="PTHR12829:SF7">
    <property type="entry name" value="N6-ADENOSINE-METHYLTRANSFERASE CATALYTIC SUBUNIT"/>
    <property type="match status" value="1"/>
</dbReference>
<accession>A0A494TIR9</accession>
<dbReference type="RefSeq" id="WP_121151816.1">
    <property type="nucleotide sequence ID" value="NZ_CP032828.1"/>
</dbReference>
<dbReference type="PROSITE" id="PS51143">
    <property type="entry name" value="MT_A70"/>
    <property type="match status" value="1"/>
</dbReference>
<sequence length="194" mass="21687">MTWPFGDLIPLRYGVILADPAWQFENWSDKGDAKSPQGQYDCMTVDDMAKLPVSHLAGGDCALVMWATAPMLPQALDLMNRWGFTFKTAGAWGKQSSTGKKLAFGTGHIFRSAAEFYLVGTIGNPQLRSKSVRNFILSPVRGHSRKPEQLHVDIERLYDGPYVELFSRQRRAGWDAWGNEVGKFDEPDFGISIS</sequence>
<evidence type="ECO:0000256" key="3">
    <source>
        <dbReference type="ARBA" id="ARBA00022691"/>
    </source>
</evidence>
<dbReference type="KEGG" id="spha:D3Y57_04745"/>
<dbReference type="EMBL" id="CP032828">
    <property type="protein sequence ID" value="AYJ85328.1"/>
    <property type="molecule type" value="Genomic_DNA"/>
</dbReference>
<name>A0A494TIR9_SPHPE</name>
<dbReference type="OrthoDB" id="9800596at2"/>
<dbReference type="InterPro" id="IPR007757">
    <property type="entry name" value="MT-A70-like"/>
</dbReference>
<evidence type="ECO:0000313" key="5">
    <source>
        <dbReference type="EMBL" id="AYJ85328.1"/>
    </source>
</evidence>
<keyword evidence="2 5" id="KW-0808">Transferase</keyword>
<dbReference type="REBASE" id="275530">
    <property type="entry name" value="M.SspYZ8ORF4745P"/>
</dbReference>
<keyword evidence="5" id="KW-0614">Plasmid</keyword>
<evidence type="ECO:0000256" key="1">
    <source>
        <dbReference type="ARBA" id="ARBA00022603"/>
    </source>
</evidence>
<evidence type="ECO:0000313" key="6">
    <source>
        <dbReference type="Proteomes" id="UP000276254"/>
    </source>
</evidence>